<dbReference type="InterPro" id="IPR006405">
    <property type="entry name" value="Nic_PRibTrfase_pncB"/>
</dbReference>
<proteinExistence type="inferred from homology"/>
<name>A0A6J6B2V5_9ZZZZ</name>
<evidence type="ECO:0000313" key="10">
    <source>
        <dbReference type="EMBL" id="CAB4533440.1"/>
    </source>
</evidence>
<evidence type="ECO:0000256" key="6">
    <source>
        <dbReference type="ARBA" id="ARBA00022642"/>
    </source>
</evidence>
<dbReference type="GO" id="GO:0004516">
    <property type="term" value="F:nicotinate phosphoribosyltransferase activity"/>
    <property type="evidence" value="ECO:0007669"/>
    <property type="project" value="UniProtKB-EC"/>
</dbReference>
<dbReference type="GO" id="GO:0016740">
    <property type="term" value="F:transferase activity"/>
    <property type="evidence" value="ECO:0007669"/>
    <property type="project" value="UniProtKB-KW"/>
</dbReference>
<dbReference type="PIRSF" id="PIRSF000484">
    <property type="entry name" value="NAPRT"/>
    <property type="match status" value="1"/>
</dbReference>
<dbReference type="InterPro" id="IPR036068">
    <property type="entry name" value="Nicotinate_pribotase-like_C"/>
</dbReference>
<gene>
    <name evidence="10" type="ORF">UFOPK1433_00052</name>
</gene>
<dbReference type="NCBIfam" id="NF009131">
    <property type="entry name" value="PRK12484.1"/>
    <property type="match status" value="1"/>
</dbReference>
<dbReference type="SUPFAM" id="SSF51690">
    <property type="entry name" value="Nicotinate/Quinolinate PRTase C-terminal domain-like"/>
    <property type="match status" value="1"/>
</dbReference>
<comment type="similarity">
    <text evidence="2">Belongs to the NAPRTase family.</text>
</comment>
<dbReference type="AlphaFoldDB" id="A0A6J6B2V5"/>
<accession>A0A6J6B2V5</accession>
<dbReference type="NCBIfam" id="NF006698">
    <property type="entry name" value="PRK09243.1-5"/>
    <property type="match status" value="1"/>
</dbReference>
<dbReference type="Gene3D" id="3.20.140.10">
    <property type="entry name" value="nicotinate phosphoribosyltransferase"/>
    <property type="match status" value="1"/>
</dbReference>
<dbReference type="Gene3D" id="3.20.20.70">
    <property type="entry name" value="Aldolase class I"/>
    <property type="match status" value="1"/>
</dbReference>
<organism evidence="10">
    <name type="scientific">freshwater metagenome</name>
    <dbReference type="NCBI Taxonomy" id="449393"/>
    <lineage>
        <taxon>unclassified sequences</taxon>
        <taxon>metagenomes</taxon>
        <taxon>ecological metagenomes</taxon>
    </lineage>
</organism>
<dbReference type="InterPro" id="IPR013785">
    <property type="entry name" value="Aldolase_TIM"/>
</dbReference>
<evidence type="ECO:0000256" key="5">
    <source>
        <dbReference type="ARBA" id="ARBA00022598"/>
    </source>
</evidence>
<reference evidence="10" key="1">
    <citation type="submission" date="2020-05" db="EMBL/GenBank/DDBJ databases">
        <authorList>
            <person name="Chiriac C."/>
            <person name="Salcher M."/>
            <person name="Ghai R."/>
            <person name="Kavagutti S V."/>
        </authorList>
    </citation>
    <scope>NUCLEOTIDE SEQUENCE</scope>
</reference>
<feature type="domain" description="Nicotinate phosphoribosyltransferase N-terminal" evidence="9">
    <location>
        <begin position="7"/>
        <end position="131"/>
    </location>
</feature>
<keyword evidence="7" id="KW-0808">Transferase</keyword>
<dbReference type="InterPro" id="IPR040727">
    <property type="entry name" value="NAPRTase_N"/>
</dbReference>
<dbReference type="NCBIfam" id="TIGR01513">
    <property type="entry name" value="NAPRTase_put"/>
    <property type="match status" value="1"/>
</dbReference>
<dbReference type="Pfam" id="PF17767">
    <property type="entry name" value="NAPRTase_N"/>
    <property type="match status" value="1"/>
</dbReference>
<dbReference type="UniPathway" id="UPA00253">
    <property type="reaction ID" value="UER00457"/>
</dbReference>
<evidence type="ECO:0000256" key="3">
    <source>
        <dbReference type="ARBA" id="ARBA00013236"/>
    </source>
</evidence>
<keyword evidence="6" id="KW-0662">Pyridine nucleotide biosynthesis</keyword>
<protein>
    <recommendedName>
        <fullName evidence="3">nicotinate phosphoribosyltransferase</fullName>
        <ecNumber evidence="3">6.3.4.21</ecNumber>
    </recommendedName>
</protein>
<dbReference type="InterPro" id="IPR007229">
    <property type="entry name" value="Nic_PRibTrfase-Fam"/>
</dbReference>
<evidence type="ECO:0000256" key="7">
    <source>
        <dbReference type="ARBA" id="ARBA00022679"/>
    </source>
</evidence>
<dbReference type="GO" id="GO:0034355">
    <property type="term" value="P:NAD+ biosynthetic process via the salvage pathway"/>
    <property type="evidence" value="ECO:0007669"/>
    <property type="project" value="TreeGrafter"/>
</dbReference>
<evidence type="ECO:0000259" key="9">
    <source>
        <dbReference type="Pfam" id="PF17767"/>
    </source>
</evidence>
<evidence type="ECO:0000256" key="2">
    <source>
        <dbReference type="ARBA" id="ARBA00010897"/>
    </source>
</evidence>
<sequence length="432" mass="46516">MQKSTALLTDRYELTMVQAARSSGLGSRECVFETFSRQLPAGRRYGVVAGTGRLLEELPKFRFHESELTWLAEAKVVDSATIDFLADFKFTGNIWGYREGDAYFAYSPVIVVEAPFEQGVLLETMILSIMNYDSAVASAASRMRTAAGDRYLAEMGGRRTNEQSAVAAARAAFIAGFDATSNLEAGRSWGIPTMGTAAHAFTLLHNSETDAFRAQVATFGTGTTLLVDTYNTDEGVRKAIEVAGTELGAVRIDSGDLGVEVTRVRALLDSLGATKTKITVTNDLDEHAIASLAAAPVDNYGVGTSVVTGSGVPTAGFVYKLVAHRDDQENWVSVSKRSTNKTNMGGRKQALRQIESGIATKELLAAGHEVPVGRNVRELLVPLVSEGEIREEFTGSVSVVSAREVHRSAMAELPIQAHRLQRGNTALPTEFI</sequence>
<comment type="catalytic activity">
    <reaction evidence="8">
        <text>5-phospho-alpha-D-ribose 1-diphosphate + nicotinate + ATP + H2O = nicotinate beta-D-ribonucleotide + ADP + phosphate + diphosphate</text>
        <dbReference type="Rhea" id="RHEA:36163"/>
        <dbReference type="ChEBI" id="CHEBI:15377"/>
        <dbReference type="ChEBI" id="CHEBI:30616"/>
        <dbReference type="ChEBI" id="CHEBI:32544"/>
        <dbReference type="ChEBI" id="CHEBI:33019"/>
        <dbReference type="ChEBI" id="CHEBI:43474"/>
        <dbReference type="ChEBI" id="CHEBI:57502"/>
        <dbReference type="ChEBI" id="CHEBI:58017"/>
        <dbReference type="ChEBI" id="CHEBI:456216"/>
        <dbReference type="EC" id="6.3.4.21"/>
    </reaction>
</comment>
<dbReference type="PANTHER" id="PTHR11098:SF8">
    <property type="entry name" value="NICOTINATE PHOSPHORIBOSYLTRANSFERASE PNCB1"/>
    <property type="match status" value="1"/>
</dbReference>
<dbReference type="EMBL" id="CAEZSN010000003">
    <property type="protein sequence ID" value="CAB4533440.1"/>
    <property type="molecule type" value="Genomic_DNA"/>
</dbReference>
<keyword evidence="5" id="KW-0436">Ligase</keyword>
<dbReference type="EC" id="6.3.4.21" evidence="3"/>
<comment type="pathway">
    <text evidence="1">Cofactor biosynthesis; NAD(+) biosynthesis; nicotinate D-ribonucleotide from nicotinate: step 1/1.</text>
</comment>
<dbReference type="SUPFAM" id="SSF54675">
    <property type="entry name" value="Nicotinate/Quinolinate PRTase N-terminal domain-like"/>
    <property type="match status" value="1"/>
</dbReference>
<evidence type="ECO:0000256" key="4">
    <source>
        <dbReference type="ARBA" id="ARBA00022553"/>
    </source>
</evidence>
<evidence type="ECO:0000256" key="8">
    <source>
        <dbReference type="ARBA" id="ARBA00048668"/>
    </source>
</evidence>
<dbReference type="PANTHER" id="PTHR11098">
    <property type="entry name" value="NICOTINATE PHOSPHORIBOSYLTRANSFERASE"/>
    <property type="match status" value="1"/>
</dbReference>
<evidence type="ECO:0000256" key="1">
    <source>
        <dbReference type="ARBA" id="ARBA00004952"/>
    </source>
</evidence>
<dbReference type="GO" id="GO:0005829">
    <property type="term" value="C:cytosol"/>
    <property type="evidence" value="ECO:0007669"/>
    <property type="project" value="TreeGrafter"/>
</dbReference>
<keyword evidence="4" id="KW-0597">Phosphoprotein</keyword>